<feature type="transmembrane region" description="Helical" evidence="1">
    <location>
        <begin position="342"/>
        <end position="359"/>
    </location>
</feature>
<keyword evidence="1" id="KW-1133">Transmembrane helix</keyword>
<feature type="transmembrane region" description="Helical" evidence="1">
    <location>
        <begin position="255"/>
        <end position="274"/>
    </location>
</feature>
<accession>A0A511FQS8</accession>
<name>A0A511FQS8_9PROT</name>
<keyword evidence="1" id="KW-0472">Membrane</keyword>
<feature type="transmembrane region" description="Helical" evidence="1">
    <location>
        <begin position="286"/>
        <end position="303"/>
    </location>
</feature>
<evidence type="ECO:0000313" key="2">
    <source>
        <dbReference type="EMBL" id="GEL51302.1"/>
    </source>
</evidence>
<organism evidence="2 3">
    <name type="scientific">Acetobacter tropicalis</name>
    <dbReference type="NCBI Taxonomy" id="104102"/>
    <lineage>
        <taxon>Bacteria</taxon>
        <taxon>Pseudomonadati</taxon>
        <taxon>Pseudomonadota</taxon>
        <taxon>Alphaproteobacteria</taxon>
        <taxon>Acetobacterales</taxon>
        <taxon>Acetobacteraceae</taxon>
        <taxon>Acetobacter</taxon>
    </lineage>
</organism>
<feature type="transmembrane region" description="Helical" evidence="1">
    <location>
        <begin position="121"/>
        <end position="140"/>
    </location>
</feature>
<gene>
    <name evidence="2" type="ORF">ATR01nite_23770</name>
</gene>
<evidence type="ECO:0008006" key="4">
    <source>
        <dbReference type="Google" id="ProtNLM"/>
    </source>
</evidence>
<feature type="transmembrane region" description="Helical" evidence="1">
    <location>
        <begin position="400"/>
        <end position="419"/>
    </location>
</feature>
<feature type="transmembrane region" description="Helical" evidence="1">
    <location>
        <begin position="371"/>
        <end position="388"/>
    </location>
</feature>
<reference evidence="2 3" key="1">
    <citation type="submission" date="2019-07" db="EMBL/GenBank/DDBJ databases">
        <title>Whole genome shotgun sequence of Acetobacter tropicalis NBRC 16470.</title>
        <authorList>
            <person name="Hosoyama A."/>
            <person name="Uohara A."/>
            <person name="Ohji S."/>
            <person name="Ichikawa N."/>
        </authorList>
    </citation>
    <scope>NUCLEOTIDE SEQUENCE [LARGE SCALE GENOMIC DNA]</scope>
    <source>
        <strain evidence="2 3">NBRC 16470</strain>
    </source>
</reference>
<keyword evidence="1" id="KW-0812">Transmembrane</keyword>
<dbReference type="AlphaFoldDB" id="A0A511FQS8"/>
<feature type="transmembrane region" description="Helical" evidence="1">
    <location>
        <begin position="711"/>
        <end position="730"/>
    </location>
</feature>
<feature type="transmembrane region" description="Helical" evidence="1">
    <location>
        <begin position="315"/>
        <end position="335"/>
    </location>
</feature>
<evidence type="ECO:0000256" key="1">
    <source>
        <dbReference type="SAM" id="Phobius"/>
    </source>
</evidence>
<feature type="transmembrane region" description="Helical" evidence="1">
    <location>
        <begin position="425"/>
        <end position="443"/>
    </location>
</feature>
<feature type="transmembrane region" description="Helical" evidence="1">
    <location>
        <begin position="177"/>
        <end position="194"/>
    </location>
</feature>
<sequence length="745" mass="82552">MLISKGSNDKKEKNQLGAKMQKTDEILKNGTIAVLYSVLVSVFVVALCEIRFKSFFTLDDSYNEYLGFMRQYGQSWLSGEIPFITKNIMIGGNAMVELQRAIFAPQNILASLIAAKSANPLAPGLFYAFINIFLSCLSGYSIGKSFGISRNLSLVLGFFIAINPIFLYQYAGPWWNAANGHTWSLVAIATFCLLRQSMTAWRVVANFLATLILLSSGWPHGIIGYFVIVGCISLVDLRYGEAFNLVVKRCLPLVLAGIAAIPVYSEFIVLSGLVNRPSGWNNAGNFMVPSVTQLLLTFSPTYFEFMNYFGGFKSFFVPVGFSTIFFLLALFFYRVSFLDKNIVLFAVILAATLCLSMLPSQTGMLRWPIRFVPYFSVFASVATFYVMSRGEKVNSLVRKNGFLSIVLVLFVVSAFRNIFERPKVVLLEAGTSLLLVGLWFFCVEKRKPVDIATSSWLKAATVPAFCLALMLACMPSLGKVYLPVHTLPSHMALPENVNWDGNFASFTGWAPEEPVEPGELQSALFGYYDIRSINGSSPNGHKYLDQVLAYYSSHAVLQPEESMANLSQAVPGLENVCWFNLFGVSSLAIRADIQEDVGSGLEGCGYHPAQLSHDQSVLYYSSEQHYPTTLTYTTNPNVKVARETNDSVTLTVPEHTDPLKLVFSRVWWPGYVAHGLTCPVTIHGFGTMLLGADIPAGCSGELKVSYFPVTWAYTLYCPVLAVIGLGLLLLQIRRNQKLRRILEDL</sequence>
<protein>
    <recommendedName>
        <fullName evidence="4">Glycosyltransferase RgtA/B/C/D-like domain-containing protein</fullName>
    </recommendedName>
</protein>
<evidence type="ECO:0000313" key="3">
    <source>
        <dbReference type="Proteomes" id="UP000321800"/>
    </source>
</evidence>
<feature type="transmembrane region" description="Helical" evidence="1">
    <location>
        <begin position="206"/>
        <end position="235"/>
    </location>
</feature>
<comment type="caution">
    <text evidence="2">The sequence shown here is derived from an EMBL/GenBank/DDBJ whole genome shotgun (WGS) entry which is preliminary data.</text>
</comment>
<dbReference type="Proteomes" id="UP000321800">
    <property type="component" value="Unassembled WGS sequence"/>
</dbReference>
<feature type="transmembrane region" description="Helical" evidence="1">
    <location>
        <begin position="30"/>
        <end position="52"/>
    </location>
</feature>
<proteinExistence type="predicted"/>
<feature type="transmembrane region" description="Helical" evidence="1">
    <location>
        <begin position="152"/>
        <end position="171"/>
    </location>
</feature>
<dbReference type="EMBL" id="BJVR01000030">
    <property type="protein sequence ID" value="GEL51302.1"/>
    <property type="molecule type" value="Genomic_DNA"/>
</dbReference>